<sequence length="38" mass="4250">MMEIMGIIITKWGTGEKTAINKKRGRTDTLADQGCFFS</sequence>
<evidence type="ECO:0000313" key="1">
    <source>
        <dbReference type="EMBL" id="ADM36753.1"/>
    </source>
</evidence>
<dbReference type="Proteomes" id="UP000002233">
    <property type="component" value="Chromosome"/>
</dbReference>
<dbReference type="AlphaFoldDB" id="E0TUT5"/>
<reference evidence="1 2" key="2">
    <citation type="journal article" date="2011" name="Microbiology">
        <title>The genome sequence of Bacillus subtilis subsp. spizizenii W23: insights into speciation within the B. subtilis complex and into the history of B. subtilis genetics.</title>
        <authorList>
            <person name="Zeigler D.R."/>
        </authorList>
    </citation>
    <scope>NUCLEOTIDE SEQUENCE [LARGE SCALE GENOMIC DNA]</scope>
    <source>
        <strain evidence="2">ATCC 23059 / NRRL B-14472 / W23</strain>
    </source>
</reference>
<protein>
    <submittedName>
        <fullName evidence="1">Uncharacterized protein</fullName>
    </submittedName>
</protein>
<dbReference type="EMBL" id="CP002183">
    <property type="protein sequence ID" value="ADM36753.1"/>
    <property type="molecule type" value="Genomic_DNA"/>
</dbReference>
<gene>
    <name evidence="1" type="ordered locus">BSUW23_03485</name>
</gene>
<reference key="1">
    <citation type="submission" date="2010-08" db="EMBL/GenBank/DDBJ databases">
        <authorList>
            <person name="Zeigler D.R."/>
        </authorList>
    </citation>
    <scope>NUCLEOTIDE SEQUENCE</scope>
    <source>
        <strain>W23</strain>
    </source>
</reference>
<accession>E0TUT5</accession>
<evidence type="ECO:0000313" key="2">
    <source>
        <dbReference type="Proteomes" id="UP000002233"/>
    </source>
</evidence>
<name>E0TUT5_BACSH</name>
<proteinExistence type="predicted"/>
<organism evidence="1 2">
    <name type="scientific">Bacillus spizizenii (strain ATCC 23059 / NRRL B-14472 / W23)</name>
    <name type="common">Bacillus subtilis subsp. spizizenii</name>
    <dbReference type="NCBI Taxonomy" id="655816"/>
    <lineage>
        <taxon>Bacteria</taxon>
        <taxon>Bacillati</taxon>
        <taxon>Bacillota</taxon>
        <taxon>Bacilli</taxon>
        <taxon>Bacillales</taxon>
        <taxon>Bacillaceae</taxon>
        <taxon>Bacillus</taxon>
    </lineage>
</organism>
<dbReference type="KEGG" id="bss:BSUW23_03485"/>
<dbReference type="HOGENOM" id="CLU_3324693_0_0_9"/>